<protein>
    <submittedName>
        <fullName evidence="1">Uncharacterized protein</fullName>
    </submittedName>
</protein>
<name>A0AA87MK04_9LEPT</name>
<gene>
    <name evidence="1" type="ORF">LEP1GSC125_1818</name>
</gene>
<organism evidence="1 2">
    <name type="scientific">Leptospira mayottensis 200901122</name>
    <dbReference type="NCBI Taxonomy" id="1193010"/>
    <lineage>
        <taxon>Bacteria</taxon>
        <taxon>Pseudomonadati</taxon>
        <taxon>Spirochaetota</taxon>
        <taxon>Spirochaetia</taxon>
        <taxon>Leptospirales</taxon>
        <taxon>Leptospiraceae</taxon>
        <taxon>Leptospira</taxon>
    </lineage>
</organism>
<dbReference type="AlphaFoldDB" id="A0AA87MK04"/>
<accession>A0AA87MK04</accession>
<dbReference type="EMBL" id="AKWM02000078">
    <property type="protein sequence ID" value="EKR98505.1"/>
    <property type="molecule type" value="Genomic_DNA"/>
</dbReference>
<evidence type="ECO:0000313" key="2">
    <source>
        <dbReference type="Proteomes" id="UP000001343"/>
    </source>
</evidence>
<reference evidence="1 2" key="1">
    <citation type="journal article" date="2014" name="Int. J. Syst. Evol. Microbiol.">
        <title>Leptospira mayottensis sp. nov., a pathogenic species of the genus Leptospira isolated from humans.</title>
        <authorList>
            <person name="Bourhy P."/>
            <person name="Collet L."/>
            <person name="Brisse S."/>
            <person name="Picardeau M."/>
        </authorList>
    </citation>
    <scope>NUCLEOTIDE SEQUENCE [LARGE SCALE GENOMIC DNA]</scope>
    <source>
        <strain evidence="1 2">200901122</strain>
    </source>
</reference>
<comment type="caution">
    <text evidence="1">The sequence shown here is derived from an EMBL/GenBank/DDBJ whole genome shotgun (WGS) entry which is preliminary data.</text>
</comment>
<sequence>MVSFPKNFLRNCLSKRIKIKPCQNQNKNFGSGNLFERRFADLLKTSKFGENSGLND</sequence>
<proteinExistence type="predicted"/>
<evidence type="ECO:0000313" key="1">
    <source>
        <dbReference type="EMBL" id="EKR98505.1"/>
    </source>
</evidence>
<dbReference type="Proteomes" id="UP000001343">
    <property type="component" value="Unassembled WGS sequence"/>
</dbReference>